<organism evidence="6">
    <name type="scientific">Streptomyces griseus</name>
    <dbReference type="NCBI Taxonomy" id="1911"/>
    <lineage>
        <taxon>Bacteria</taxon>
        <taxon>Bacillati</taxon>
        <taxon>Actinomycetota</taxon>
        <taxon>Actinomycetes</taxon>
        <taxon>Kitasatosporales</taxon>
        <taxon>Streptomycetaceae</taxon>
        <taxon>Streptomyces</taxon>
    </lineage>
</organism>
<dbReference type="InterPro" id="IPR036388">
    <property type="entry name" value="WH-like_DNA-bd_sf"/>
</dbReference>
<dbReference type="Pfam" id="PF04539">
    <property type="entry name" value="Sigma70_r3"/>
    <property type="match status" value="1"/>
</dbReference>
<dbReference type="InterPro" id="IPR014284">
    <property type="entry name" value="RNA_pol_sigma-70_dom"/>
</dbReference>
<dbReference type="AlphaFoldDB" id="Q840X6"/>
<dbReference type="PROSITE" id="PS00715">
    <property type="entry name" value="SIGMA70_1"/>
    <property type="match status" value="1"/>
</dbReference>
<dbReference type="InterPro" id="IPR000943">
    <property type="entry name" value="RNA_pol_sigma70"/>
</dbReference>
<dbReference type="Pfam" id="PF04545">
    <property type="entry name" value="Sigma70_r4"/>
    <property type="match status" value="1"/>
</dbReference>
<protein>
    <submittedName>
        <fullName evidence="6">Sigma F</fullName>
    </submittedName>
</protein>
<dbReference type="InterPro" id="IPR014322">
    <property type="entry name" value="RNA_pol_sigma-B/F/G"/>
</dbReference>
<keyword evidence="2" id="KW-0731">Sigma factor</keyword>
<dbReference type="Gene3D" id="1.20.120.1810">
    <property type="match status" value="1"/>
</dbReference>
<keyword evidence="1" id="KW-0805">Transcription regulation</keyword>
<dbReference type="GO" id="GO:0006352">
    <property type="term" value="P:DNA-templated transcription initiation"/>
    <property type="evidence" value="ECO:0007669"/>
    <property type="project" value="InterPro"/>
</dbReference>
<dbReference type="PANTHER" id="PTHR30385">
    <property type="entry name" value="SIGMA FACTOR F FLAGELLAR"/>
    <property type="match status" value="1"/>
</dbReference>
<dbReference type="InterPro" id="IPR007630">
    <property type="entry name" value="RNA_pol_sigma70_r4"/>
</dbReference>
<dbReference type="EMBL" id="AB108682">
    <property type="protein sequence ID" value="BAC75679.1"/>
    <property type="molecule type" value="Genomic_DNA"/>
</dbReference>
<dbReference type="InterPro" id="IPR013324">
    <property type="entry name" value="RNA_pol_sigma_r3/r4-like"/>
</dbReference>
<dbReference type="SUPFAM" id="SSF88946">
    <property type="entry name" value="Sigma2 domain of RNA polymerase sigma factors"/>
    <property type="match status" value="1"/>
</dbReference>
<sequence>MPASTAPQVPPQTVQTVQAVRAEEIQTETPDPSARPARTRGADTRALTQVLFGQLKGLEPGTPEHRRVRTALIEANLPLVRYAAARFRSRNEPMEDVVQVGTIGLINAIDRFDPDRGVQFPTFAMPTVVGEIKRYFRDNCAHPSTSPDRLHELWVQVTGATEDLTTAHGRSPTTAEIAERLKISEDEVLACIEAGRSYHATSLEAAQEGDGLPGLLDRLGYEDPALAGVEHRDLVRHLLVQLPEREQRILLLRYYSNLTQSQISAELGVSQMHVSRLLARSFARLRSANRIEA</sequence>
<dbReference type="PRINTS" id="PR00046">
    <property type="entry name" value="SIGMA70FCT"/>
</dbReference>
<dbReference type="InterPro" id="IPR013325">
    <property type="entry name" value="RNA_pol_sigma_r2"/>
</dbReference>
<dbReference type="Gene3D" id="1.10.10.10">
    <property type="entry name" value="Winged helix-like DNA-binding domain superfamily/Winged helix DNA-binding domain"/>
    <property type="match status" value="2"/>
</dbReference>
<proteinExistence type="predicted"/>
<dbReference type="GO" id="GO:0003677">
    <property type="term" value="F:DNA binding"/>
    <property type="evidence" value="ECO:0007669"/>
    <property type="project" value="UniProtKB-KW"/>
</dbReference>
<keyword evidence="3" id="KW-0238">DNA-binding</keyword>
<evidence type="ECO:0000313" key="6">
    <source>
        <dbReference type="EMBL" id="BAC75679.1"/>
    </source>
</evidence>
<accession>Q840X6</accession>
<evidence type="ECO:0000259" key="5">
    <source>
        <dbReference type="PROSITE" id="PS00715"/>
    </source>
</evidence>
<evidence type="ECO:0000256" key="4">
    <source>
        <dbReference type="ARBA" id="ARBA00023163"/>
    </source>
</evidence>
<reference evidence="6" key="1">
    <citation type="journal article" date="2003" name="Gene">
        <title>Involvement of sigma(H) and related sigma factors in glucose-dependent initiation of morphological and physiological development of Streptomyces griseus.</title>
        <authorList>
            <person name="Takano H."/>
            <person name="Hosono K."/>
            <person name="Beppu T."/>
            <person name="Ueda K."/>
        </authorList>
    </citation>
    <scope>NUCLEOTIDE SEQUENCE</scope>
    <source>
        <strain evidence="6">IFO13350</strain>
    </source>
</reference>
<keyword evidence="4" id="KW-0804">Transcription</keyword>
<dbReference type="SUPFAM" id="SSF88659">
    <property type="entry name" value="Sigma3 and sigma4 domains of RNA polymerase sigma factors"/>
    <property type="match status" value="2"/>
</dbReference>
<dbReference type="InterPro" id="IPR007627">
    <property type="entry name" value="RNA_pol_sigma70_r2"/>
</dbReference>
<dbReference type="NCBIfam" id="TIGR02980">
    <property type="entry name" value="SigBFG"/>
    <property type="match status" value="1"/>
</dbReference>
<dbReference type="GO" id="GO:0016987">
    <property type="term" value="F:sigma factor activity"/>
    <property type="evidence" value="ECO:0007669"/>
    <property type="project" value="UniProtKB-KW"/>
</dbReference>
<evidence type="ECO:0000256" key="3">
    <source>
        <dbReference type="ARBA" id="ARBA00023125"/>
    </source>
</evidence>
<name>Q840X6_STRGR</name>
<evidence type="ECO:0000256" key="1">
    <source>
        <dbReference type="ARBA" id="ARBA00023015"/>
    </source>
</evidence>
<dbReference type="InterPro" id="IPR007624">
    <property type="entry name" value="RNA_pol_sigma70_r3"/>
</dbReference>
<dbReference type="NCBIfam" id="TIGR02937">
    <property type="entry name" value="sigma70-ECF"/>
    <property type="match status" value="1"/>
</dbReference>
<dbReference type="CDD" id="cd06171">
    <property type="entry name" value="Sigma70_r4"/>
    <property type="match status" value="1"/>
</dbReference>
<gene>
    <name evidence="6" type="primary">sigF</name>
</gene>
<dbReference type="PANTHER" id="PTHR30385:SF4">
    <property type="entry name" value="RNA POLYMERASE SIGMA-E FACTOR"/>
    <property type="match status" value="1"/>
</dbReference>
<evidence type="ECO:0000256" key="2">
    <source>
        <dbReference type="ARBA" id="ARBA00023082"/>
    </source>
</evidence>
<dbReference type="Pfam" id="PF04542">
    <property type="entry name" value="Sigma70_r2"/>
    <property type="match status" value="1"/>
</dbReference>
<feature type="domain" description="RNA polymerase sigma-70" evidence="5">
    <location>
        <begin position="96"/>
        <end position="109"/>
    </location>
</feature>